<organism evidence="1 2">
    <name type="scientific">Thermoclostridium stercorarium subsp. thermolacticum DSM 2910</name>
    <dbReference type="NCBI Taxonomy" id="1121336"/>
    <lineage>
        <taxon>Bacteria</taxon>
        <taxon>Bacillati</taxon>
        <taxon>Bacillota</taxon>
        <taxon>Clostridia</taxon>
        <taxon>Eubacteriales</taxon>
        <taxon>Oscillospiraceae</taxon>
        <taxon>Thermoclostridium</taxon>
    </lineage>
</organism>
<evidence type="ECO:0000313" key="2">
    <source>
        <dbReference type="Proteomes" id="UP000092971"/>
    </source>
</evidence>
<protein>
    <submittedName>
        <fullName evidence="1">Uncharacterized protein</fullName>
    </submittedName>
</protein>
<dbReference type="EMBL" id="CP014672">
    <property type="protein sequence ID" value="ANW98432.1"/>
    <property type="molecule type" value="Genomic_DNA"/>
</dbReference>
<proteinExistence type="predicted"/>
<name>A0A1B1YCE3_THEST</name>
<dbReference type="AlphaFoldDB" id="A0A1B1YCE3"/>
<accession>A0A1B1YCE3</accession>
<evidence type="ECO:0000313" key="1">
    <source>
        <dbReference type="EMBL" id="ANW98432.1"/>
    </source>
</evidence>
<sequence>MIEVDLKLVKKYFPNIYFDENEPFYPRRIGCTVFTRPGPSPSFRREIMFNTDEIKYVIEYAMYWDFDIQHLYELEHVWVYVAHNGQVADCEASFHGRYLKGLLKDRSNIEDETHVKLYSQPGKHAFSPIAQVFELLPDFETATFENAGNNGLLITSVLEGRYSTNDEINGIVSRYLKKFRFRPSMKYERYEFGDDVFTDWETLYEEIPKFIQLKLDEIRNG</sequence>
<dbReference type="OrthoDB" id="1898185at2"/>
<dbReference type="RefSeq" id="WP_054632576.1">
    <property type="nucleotide sequence ID" value="NZ_CP014672.1"/>
</dbReference>
<gene>
    <name evidence="1" type="ORF">CSTERTH_04935</name>
</gene>
<dbReference type="Proteomes" id="UP000092971">
    <property type="component" value="Chromosome"/>
</dbReference>
<reference evidence="1 2" key="1">
    <citation type="submission" date="2016-02" db="EMBL/GenBank/DDBJ databases">
        <title>Comparison of Clostridium stercorarium subspecies using comparative genomics and transcriptomics.</title>
        <authorList>
            <person name="Schellenberg J."/>
            <person name="Thallinger G."/>
            <person name="Levin D.B."/>
            <person name="Zhang X."/>
            <person name="Alvare G."/>
            <person name="Fristensky B."/>
            <person name="Sparling R."/>
        </authorList>
    </citation>
    <scope>NUCLEOTIDE SEQUENCE [LARGE SCALE GENOMIC DNA]</scope>
    <source>
        <strain evidence="1 2">DSM 2910</strain>
    </source>
</reference>